<name>A0A2K9AH39_9GAMM</name>
<protein>
    <recommendedName>
        <fullName evidence="2">UPF0102 protein CW740_03065</fullName>
    </recommendedName>
</protein>
<dbReference type="SUPFAM" id="SSF52980">
    <property type="entry name" value="Restriction endonuclease-like"/>
    <property type="match status" value="1"/>
</dbReference>
<reference evidence="3 4" key="1">
    <citation type="submission" date="2017-12" db="EMBL/GenBank/DDBJ databases">
        <title>Kangiella profundi FT102 completed genome.</title>
        <authorList>
            <person name="Xu J."/>
            <person name="Wang J."/>
            <person name="Lu Y."/>
        </authorList>
    </citation>
    <scope>NUCLEOTIDE SEQUENCE [LARGE SCALE GENOMIC DNA]</scope>
    <source>
        <strain evidence="3 4">FT102</strain>
    </source>
</reference>
<dbReference type="KEGG" id="kpd:CW740_03065"/>
<keyword evidence="4" id="KW-1185">Reference proteome</keyword>
<evidence type="ECO:0000256" key="2">
    <source>
        <dbReference type="HAMAP-Rule" id="MF_00048"/>
    </source>
</evidence>
<dbReference type="InterPro" id="IPR003509">
    <property type="entry name" value="UPF0102_YraN-like"/>
</dbReference>
<comment type="similarity">
    <text evidence="1 2">Belongs to the UPF0102 family.</text>
</comment>
<dbReference type="CDD" id="cd20736">
    <property type="entry name" value="PoNe_Nuclease"/>
    <property type="match status" value="1"/>
</dbReference>
<dbReference type="NCBIfam" id="TIGR00252">
    <property type="entry name" value="YraN family protein"/>
    <property type="match status" value="1"/>
</dbReference>
<dbReference type="OrthoDB" id="9794876at2"/>
<dbReference type="Gene3D" id="3.40.1350.10">
    <property type="match status" value="1"/>
</dbReference>
<dbReference type="PANTHER" id="PTHR34039:SF1">
    <property type="entry name" value="UPF0102 PROTEIN YRAN"/>
    <property type="match status" value="1"/>
</dbReference>
<dbReference type="RefSeq" id="WP_106646149.1">
    <property type="nucleotide sequence ID" value="NZ_BMGO01000002.1"/>
</dbReference>
<dbReference type="AlphaFoldDB" id="A0A2K9AH39"/>
<dbReference type="InterPro" id="IPR011856">
    <property type="entry name" value="tRNA_endonuc-like_dom_sf"/>
</dbReference>
<dbReference type="PANTHER" id="PTHR34039">
    <property type="entry name" value="UPF0102 PROTEIN YRAN"/>
    <property type="match status" value="1"/>
</dbReference>
<evidence type="ECO:0000313" key="4">
    <source>
        <dbReference type="Proteomes" id="UP000232693"/>
    </source>
</evidence>
<sequence length="122" mass="14188">MSTRQRGDRVELFAENHLQKQGIKLIERNFSSRYGEIDLIMLDGLTLVFVEVRFRANTSFGSGAETVDFRKQQKIIKTAQLYLQSNKKMQQRDCRFDVVSVTLASNEPMIEWHQNAFQASAW</sequence>
<dbReference type="EMBL" id="CP025120">
    <property type="protein sequence ID" value="AUD78274.1"/>
    <property type="molecule type" value="Genomic_DNA"/>
</dbReference>
<dbReference type="Proteomes" id="UP000232693">
    <property type="component" value="Chromosome"/>
</dbReference>
<evidence type="ECO:0000313" key="3">
    <source>
        <dbReference type="EMBL" id="AUD78274.1"/>
    </source>
</evidence>
<gene>
    <name evidence="3" type="ORF">CW740_03065</name>
</gene>
<dbReference type="HAMAP" id="MF_00048">
    <property type="entry name" value="UPF0102"/>
    <property type="match status" value="1"/>
</dbReference>
<dbReference type="NCBIfam" id="NF009150">
    <property type="entry name" value="PRK12497.1-3"/>
    <property type="match status" value="1"/>
</dbReference>
<evidence type="ECO:0000256" key="1">
    <source>
        <dbReference type="ARBA" id="ARBA00006738"/>
    </source>
</evidence>
<organism evidence="3 4">
    <name type="scientific">Kangiella profundi</name>
    <dbReference type="NCBI Taxonomy" id="1561924"/>
    <lineage>
        <taxon>Bacteria</taxon>
        <taxon>Pseudomonadati</taxon>
        <taxon>Pseudomonadota</taxon>
        <taxon>Gammaproteobacteria</taxon>
        <taxon>Kangiellales</taxon>
        <taxon>Kangiellaceae</taxon>
        <taxon>Kangiella</taxon>
    </lineage>
</organism>
<proteinExistence type="inferred from homology"/>
<dbReference type="GO" id="GO:0003676">
    <property type="term" value="F:nucleic acid binding"/>
    <property type="evidence" value="ECO:0007669"/>
    <property type="project" value="InterPro"/>
</dbReference>
<dbReference type="InterPro" id="IPR011335">
    <property type="entry name" value="Restrct_endonuc-II-like"/>
</dbReference>
<accession>A0A2K9AH39</accession>
<dbReference type="Pfam" id="PF02021">
    <property type="entry name" value="UPF0102"/>
    <property type="match status" value="1"/>
</dbReference>